<dbReference type="OrthoDB" id="3666940at2"/>
<accession>A0A3D9ZLT2</accession>
<comment type="caution">
    <text evidence="1">The sequence shown here is derived from an EMBL/GenBank/DDBJ whole genome shotgun (WGS) entry which is preliminary data.</text>
</comment>
<evidence type="ECO:0000313" key="1">
    <source>
        <dbReference type="EMBL" id="REF98346.1"/>
    </source>
</evidence>
<dbReference type="EMBL" id="QUMQ01000001">
    <property type="protein sequence ID" value="REF98346.1"/>
    <property type="molecule type" value="Genomic_DNA"/>
</dbReference>
<evidence type="ECO:0000313" key="2">
    <source>
        <dbReference type="Proteomes" id="UP000256913"/>
    </source>
</evidence>
<keyword evidence="2" id="KW-1185">Reference proteome</keyword>
<sequence>MNRPAGAFLSFATIHDGLHQQYNAWHQLDHRPENLALDGVLAGERWVRTPACAAAYPVADPTLARTHYVNSYWFRAPVAASVREWQELAEVSFQQGRRPDVRIATRPMMGMFSPVTGLASGVSPLALLHRPNRGVVLSVLKLTRPRAPETEAWLADREAEMGERLRVDGVAGVWSLSSVSTSVDPSFQARSGSMTFDPTPTDAGYLRAELTFLDGDPLPVTGRIPALAPDRVAPDPAYAEDLFTSLLLPIVPWHWDWF</sequence>
<gene>
    <name evidence="1" type="ORF">DFJ67_4363</name>
</gene>
<organism evidence="1 2">
    <name type="scientific">Asanoa ferruginea</name>
    <dbReference type="NCBI Taxonomy" id="53367"/>
    <lineage>
        <taxon>Bacteria</taxon>
        <taxon>Bacillati</taxon>
        <taxon>Actinomycetota</taxon>
        <taxon>Actinomycetes</taxon>
        <taxon>Micromonosporales</taxon>
        <taxon>Micromonosporaceae</taxon>
        <taxon>Asanoa</taxon>
    </lineage>
</organism>
<dbReference type="Proteomes" id="UP000256913">
    <property type="component" value="Unassembled WGS sequence"/>
</dbReference>
<name>A0A3D9ZLT2_9ACTN</name>
<dbReference type="AlphaFoldDB" id="A0A3D9ZLT2"/>
<protein>
    <submittedName>
        <fullName evidence="1">Uncharacterized protein</fullName>
    </submittedName>
</protein>
<dbReference type="RefSeq" id="WP_116069645.1">
    <property type="nucleotide sequence ID" value="NZ_BONB01000083.1"/>
</dbReference>
<reference evidence="1 2" key="1">
    <citation type="submission" date="2018-08" db="EMBL/GenBank/DDBJ databases">
        <title>Sequencing the genomes of 1000 actinobacteria strains.</title>
        <authorList>
            <person name="Klenk H.-P."/>
        </authorList>
    </citation>
    <scope>NUCLEOTIDE SEQUENCE [LARGE SCALE GENOMIC DNA]</scope>
    <source>
        <strain evidence="1 2">DSM 44099</strain>
    </source>
</reference>
<proteinExistence type="predicted"/>